<feature type="transmembrane region" description="Helical" evidence="10">
    <location>
        <begin position="881"/>
        <end position="901"/>
    </location>
</feature>
<dbReference type="GO" id="GO:0046872">
    <property type="term" value="F:metal ion binding"/>
    <property type="evidence" value="ECO:0007669"/>
    <property type="project" value="InterPro"/>
</dbReference>
<evidence type="ECO:0000256" key="9">
    <source>
        <dbReference type="PROSITE-ProRule" id="PRU00409"/>
    </source>
</evidence>
<dbReference type="PANTHER" id="PTHR18866:SF33">
    <property type="entry name" value="METHYLCROTONOYL-COA CARBOXYLASE SUBUNIT ALPHA, MITOCHONDRIAL-RELATED"/>
    <property type="match status" value="1"/>
</dbReference>
<protein>
    <submittedName>
        <fullName evidence="14">Uncharacterized protein</fullName>
    </submittedName>
</protein>
<dbReference type="SUPFAM" id="SSF51230">
    <property type="entry name" value="Single hybrid motif"/>
    <property type="match status" value="1"/>
</dbReference>
<dbReference type="InterPro" id="IPR000089">
    <property type="entry name" value="Biotin_lipoyl"/>
</dbReference>
<evidence type="ECO:0000256" key="10">
    <source>
        <dbReference type="SAM" id="Phobius"/>
    </source>
</evidence>
<dbReference type="InterPro" id="IPR050856">
    <property type="entry name" value="Biotin_carboxylase_complex"/>
</dbReference>
<proteinExistence type="predicted"/>
<reference evidence="14" key="1">
    <citation type="submission" date="2022-11" db="EMBL/GenBank/DDBJ databases">
        <title>Chromosomal genome sequence assembly and mating type (MAT) locus characterization of the leprose asexual lichenized fungus Lepraria neglecta (Nyl.) Erichsen.</title>
        <authorList>
            <person name="Allen J.L."/>
            <person name="Pfeffer B."/>
        </authorList>
    </citation>
    <scope>NUCLEOTIDE SEQUENCE</scope>
    <source>
        <strain evidence="14">Allen 5258</strain>
    </source>
</reference>
<feature type="domain" description="Biotin carboxylation" evidence="13">
    <location>
        <begin position="41"/>
        <end position="505"/>
    </location>
</feature>
<dbReference type="PROSITE" id="PS50979">
    <property type="entry name" value="BC"/>
    <property type="match status" value="1"/>
</dbReference>
<dbReference type="SUPFAM" id="SSF52440">
    <property type="entry name" value="PreATP-grasp domain"/>
    <property type="match status" value="1"/>
</dbReference>
<keyword evidence="8" id="KW-0092">Biotin</keyword>
<evidence type="ECO:0000313" key="15">
    <source>
        <dbReference type="Proteomes" id="UP001276659"/>
    </source>
</evidence>
<dbReference type="EMBL" id="JASNWA010000011">
    <property type="protein sequence ID" value="KAK3166909.1"/>
    <property type="molecule type" value="Genomic_DNA"/>
</dbReference>
<dbReference type="InterPro" id="IPR011053">
    <property type="entry name" value="Single_hybrid_motif"/>
</dbReference>
<evidence type="ECO:0000256" key="1">
    <source>
        <dbReference type="ARBA" id="ARBA00001953"/>
    </source>
</evidence>
<feature type="domain" description="ATP-grasp" evidence="12">
    <location>
        <begin position="173"/>
        <end position="371"/>
    </location>
</feature>
<gene>
    <name evidence="14" type="ORF">OEA41_010034</name>
</gene>
<dbReference type="FunFam" id="2.40.50.100:FF:000003">
    <property type="entry name" value="Acetyl-CoA carboxylase biotin carboxyl carrier protein"/>
    <property type="match status" value="1"/>
</dbReference>
<dbReference type="Pfam" id="PF00289">
    <property type="entry name" value="Biotin_carb_N"/>
    <property type="match status" value="1"/>
</dbReference>
<dbReference type="PANTHER" id="PTHR18866">
    <property type="entry name" value="CARBOXYLASE:PYRUVATE/ACETYL-COA/PROPIONYL-COA CARBOXYLASE"/>
    <property type="match status" value="1"/>
</dbReference>
<evidence type="ECO:0000256" key="5">
    <source>
        <dbReference type="ARBA" id="ARBA00022840"/>
    </source>
</evidence>
<name>A0AAD9YVT9_9LECA</name>
<evidence type="ECO:0000256" key="8">
    <source>
        <dbReference type="ARBA" id="ARBA00023267"/>
    </source>
</evidence>
<evidence type="ECO:0000259" key="11">
    <source>
        <dbReference type="PROSITE" id="PS50968"/>
    </source>
</evidence>
<dbReference type="SMART" id="SM00878">
    <property type="entry name" value="Biotin_carb_C"/>
    <property type="match status" value="1"/>
</dbReference>
<keyword evidence="5 9" id="KW-0067">ATP-binding</keyword>
<dbReference type="InterPro" id="IPR005479">
    <property type="entry name" value="CPAse_ATP-bd"/>
</dbReference>
<dbReference type="InterPro" id="IPR016185">
    <property type="entry name" value="PreATP-grasp_dom_sf"/>
</dbReference>
<keyword evidence="10" id="KW-1133">Transmembrane helix</keyword>
<feature type="transmembrane region" description="Helical" evidence="10">
    <location>
        <begin position="810"/>
        <end position="830"/>
    </location>
</feature>
<dbReference type="InterPro" id="IPR011761">
    <property type="entry name" value="ATP-grasp"/>
</dbReference>
<dbReference type="Pfam" id="PF02786">
    <property type="entry name" value="CPSase_L_D2"/>
    <property type="match status" value="1"/>
</dbReference>
<feature type="transmembrane region" description="Helical" evidence="10">
    <location>
        <begin position="768"/>
        <end position="789"/>
    </location>
</feature>
<organism evidence="14 15">
    <name type="scientific">Lepraria neglecta</name>
    <dbReference type="NCBI Taxonomy" id="209136"/>
    <lineage>
        <taxon>Eukaryota</taxon>
        <taxon>Fungi</taxon>
        <taxon>Dikarya</taxon>
        <taxon>Ascomycota</taxon>
        <taxon>Pezizomycotina</taxon>
        <taxon>Lecanoromycetes</taxon>
        <taxon>OSLEUM clade</taxon>
        <taxon>Lecanoromycetidae</taxon>
        <taxon>Lecanorales</taxon>
        <taxon>Lecanorineae</taxon>
        <taxon>Stereocaulaceae</taxon>
        <taxon>Lepraria</taxon>
    </lineage>
</organism>
<comment type="subcellular location">
    <subcellularLocation>
        <location evidence="2">Mitochondrion matrix</location>
    </subcellularLocation>
</comment>
<dbReference type="Gene3D" id="2.40.50.100">
    <property type="match status" value="1"/>
</dbReference>
<evidence type="ECO:0000256" key="3">
    <source>
        <dbReference type="ARBA" id="ARBA00022598"/>
    </source>
</evidence>
<evidence type="ECO:0000259" key="12">
    <source>
        <dbReference type="PROSITE" id="PS50975"/>
    </source>
</evidence>
<dbReference type="SUPFAM" id="SSF56059">
    <property type="entry name" value="Glutathione synthetase ATP-binding domain-like"/>
    <property type="match status" value="1"/>
</dbReference>
<keyword evidence="7" id="KW-0496">Mitochondrion</keyword>
<keyword evidence="15" id="KW-1185">Reference proteome</keyword>
<feature type="domain" description="Lipoyl-binding" evidence="11">
    <location>
        <begin position="649"/>
        <end position="725"/>
    </location>
</feature>
<dbReference type="GO" id="GO:0005759">
    <property type="term" value="C:mitochondrial matrix"/>
    <property type="evidence" value="ECO:0007669"/>
    <property type="project" value="UniProtKB-SubCell"/>
</dbReference>
<dbReference type="PROSITE" id="PS00867">
    <property type="entry name" value="CPSASE_2"/>
    <property type="match status" value="1"/>
</dbReference>
<dbReference type="InterPro" id="IPR005481">
    <property type="entry name" value="BC-like_N"/>
</dbReference>
<dbReference type="CDD" id="cd06850">
    <property type="entry name" value="biotinyl_domain"/>
    <property type="match status" value="1"/>
</dbReference>
<dbReference type="GO" id="GO:0005524">
    <property type="term" value="F:ATP binding"/>
    <property type="evidence" value="ECO:0007669"/>
    <property type="project" value="UniProtKB-UniRule"/>
</dbReference>
<dbReference type="PROSITE" id="PS50968">
    <property type="entry name" value="BIOTINYL_LIPOYL"/>
    <property type="match status" value="1"/>
</dbReference>
<evidence type="ECO:0000256" key="2">
    <source>
        <dbReference type="ARBA" id="ARBA00004305"/>
    </source>
</evidence>
<dbReference type="FunFam" id="3.30.1490.20:FF:000003">
    <property type="entry name" value="acetyl-CoA carboxylase isoform X1"/>
    <property type="match status" value="1"/>
</dbReference>
<keyword evidence="6" id="KW-0809">Transit peptide</keyword>
<evidence type="ECO:0000313" key="14">
    <source>
        <dbReference type="EMBL" id="KAK3166909.1"/>
    </source>
</evidence>
<keyword evidence="10" id="KW-0472">Membrane</keyword>
<dbReference type="SUPFAM" id="SSF51246">
    <property type="entry name" value="Rudiment single hybrid motif"/>
    <property type="match status" value="1"/>
</dbReference>
<dbReference type="GO" id="GO:0004485">
    <property type="term" value="F:methylcrotonoyl-CoA carboxylase activity"/>
    <property type="evidence" value="ECO:0007669"/>
    <property type="project" value="TreeGrafter"/>
</dbReference>
<evidence type="ECO:0000256" key="7">
    <source>
        <dbReference type="ARBA" id="ARBA00023128"/>
    </source>
</evidence>
<dbReference type="InterPro" id="IPR011054">
    <property type="entry name" value="Rudment_hybrid_motif"/>
</dbReference>
<comment type="cofactor">
    <cofactor evidence="1">
        <name>biotin</name>
        <dbReference type="ChEBI" id="CHEBI:57586"/>
    </cofactor>
</comment>
<dbReference type="InterPro" id="IPR011764">
    <property type="entry name" value="Biotin_carboxylation_dom"/>
</dbReference>
<evidence type="ECO:0000256" key="4">
    <source>
        <dbReference type="ARBA" id="ARBA00022741"/>
    </source>
</evidence>
<dbReference type="AlphaFoldDB" id="A0AAD9YVT9"/>
<dbReference type="Gene3D" id="3.30.470.20">
    <property type="entry name" value="ATP-grasp fold, B domain"/>
    <property type="match status" value="1"/>
</dbReference>
<dbReference type="Pfam" id="PF02785">
    <property type="entry name" value="Biotin_carb_C"/>
    <property type="match status" value="1"/>
</dbReference>
<keyword evidence="4 9" id="KW-0547">Nucleotide-binding</keyword>
<sequence length="914" mass="100942">MSLRRSVRYPSLSGISSHHVSLSRRRYTSVPSAQASTPSQPLTSILIANRGEIALSVLPFLHGYFMLRYPRRVGKTASQCGIKTTTIYTDPDAKSQHALSSPFAVNLVHPSAYLDGDKIIKAAKQQGCVGIHPGYGFLSENSAFARKCTEAGLVFIGPPWQAMEAMGNKSRSKEIMTEAGVPCIPGYHGSNQDPDFLKSEAAKIGFPVLLKAVKGGGGKGMRIAMTEDVFNDQLRSAKSEAMSSFSDDIMLVEKYITTPRHIEVQIFADKHGNCVALGERDCSIQRRHQKILEESPAPNLDEAVRQDIWEKARAAALAVRYEGAGTVEFIFDNETGEFFFMEMNTRLQVEHPVTEMVTGEDLVRWQIIVAEGGKLPLTQAEIEARMVERGHAIEARIYAENPDMDFIPDSGHLIHMQTPPTSDTVRIDAGFIAGDEVSAHYDPMIAKLIVQGPTRMIAIQKLHSALEKYEIAGLITNVEFLKRVCNNPAFLAGDVETGFINKQKDDLFAEIPIASEVYAQAAIGSFFLGAVALQGLHEPFPVPQSGFIAIAQSRSFTFTANSTNPIAEADEKTVQLKQLNTGLFDATVDGTTYHSVASSWNSETRMVTSFFPHTRLETRIIDHEGNLTLFQQGEQYRLRCATPKWIEKALGIKDTAHSVLAPMPCKILRVEAKAGDHVKKDQVLVVIESMKMETVIRSPQDGVVSRVVHQQGDLCKAGTALVEFEEPKGVNAIEANKLPNHSNELHKMAFAIFNKKPSSTLASTSTPMPLFILNLVLRFLQLVFAITVIGLYGQDLNKAHKEDKYTDSKWAYAVAVASLSAFTALVYVIPKLRFWYACGWDAILFVLWTAVFGIFGKLYIHANAQGDKGIMRMKNAVWIDLINMLLWLVTGVMGVVLFFMMRGGRSLHTGRAKV</sequence>
<accession>A0AAD9YVT9</accession>
<evidence type="ECO:0000256" key="6">
    <source>
        <dbReference type="ARBA" id="ARBA00022946"/>
    </source>
</evidence>
<comment type="caution">
    <text evidence="14">The sequence shown here is derived from an EMBL/GenBank/DDBJ whole genome shotgun (WGS) entry which is preliminary data.</text>
</comment>
<dbReference type="Pfam" id="PF00364">
    <property type="entry name" value="Biotin_lipoyl"/>
    <property type="match status" value="1"/>
</dbReference>
<dbReference type="FunFam" id="3.30.470.20:FF:000028">
    <property type="entry name" value="Methylcrotonoyl-CoA carboxylase subunit alpha, mitochondrial"/>
    <property type="match status" value="1"/>
</dbReference>
<dbReference type="Proteomes" id="UP001276659">
    <property type="component" value="Unassembled WGS sequence"/>
</dbReference>
<evidence type="ECO:0000259" key="13">
    <source>
        <dbReference type="PROSITE" id="PS50979"/>
    </source>
</evidence>
<dbReference type="InterPro" id="IPR005482">
    <property type="entry name" value="Biotin_COase_C"/>
</dbReference>
<dbReference type="PROSITE" id="PS50975">
    <property type="entry name" value="ATP_GRASP"/>
    <property type="match status" value="1"/>
</dbReference>
<keyword evidence="10" id="KW-0812">Transmembrane</keyword>
<keyword evidence="3" id="KW-0436">Ligase</keyword>
<feature type="transmembrane region" description="Helical" evidence="10">
    <location>
        <begin position="842"/>
        <end position="860"/>
    </location>
</feature>